<evidence type="ECO:0000313" key="2">
    <source>
        <dbReference type="EMBL" id="RIX59571.1"/>
    </source>
</evidence>
<dbReference type="PANTHER" id="PTHR42815">
    <property type="entry name" value="FAD-BINDING, PUTATIVE (AFU_ORTHOLOGUE AFUA_6G07600)-RELATED"/>
    <property type="match status" value="1"/>
</dbReference>
<dbReference type="InterPro" id="IPR011576">
    <property type="entry name" value="Pyridox_Oxase_N"/>
</dbReference>
<dbReference type="PANTHER" id="PTHR42815:SF2">
    <property type="entry name" value="FAD-BINDING, PUTATIVE (AFU_ORTHOLOGUE AFUA_6G07600)-RELATED"/>
    <property type="match status" value="1"/>
</dbReference>
<comment type="caution">
    <text evidence="2">The sequence shown here is derived from an EMBL/GenBank/DDBJ whole genome shotgun (WGS) entry which is preliminary data.</text>
</comment>
<dbReference type="EMBL" id="QXQA01000002">
    <property type="protein sequence ID" value="RIX59571.1"/>
    <property type="molecule type" value="Genomic_DNA"/>
</dbReference>
<name>A0A3A1VGQ5_9BACL</name>
<dbReference type="AlphaFoldDB" id="A0A3A1VGQ5"/>
<feature type="domain" description="Pyridoxamine 5'-phosphate oxidase N-terminal" evidence="1">
    <location>
        <begin position="166"/>
        <end position="268"/>
    </location>
</feature>
<protein>
    <submittedName>
        <fullName evidence="2">Pyridoxamine 5'-phosphate oxidase</fullName>
    </submittedName>
</protein>
<dbReference type="RefSeq" id="WP_119598403.1">
    <property type="nucleotide sequence ID" value="NZ_QXQA01000002.1"/>
</dbReference>
<dbReference type="InterPro" id="IPR012349">
    <property type="entry name" value="Split_barrel_FMN-bd"/>
</dbReference>
<dbReference type="Gene3D" id="2.30.110.10">
    <property type="entry name" value="Electron Transport, Fmn-binding Protein, Chain A"/>
    <property type="match status" value="2"/>
</dbReference>
<gene>
    <name evidence="2" type="ORF">D3P08_05385</name>
</gene>
<organism evidence="2 3">
    <name type="scientific">Paenibacillus nanensis</name>
    <dbReference type="NCBI Taxonomy" id="393251"/>
    <lineage>
        <taxon>Bacteria</taxon>
        <taxon>Bacillati</taxon>
        <taxon>Bacillota</taxon>
        <taxon>Bacilli</taxon>
        <taxon>Bacillales</taxon>
        <taxon>Paenibacillaceae</taxon>
        <taxon>Paenibacillus</taxon>
    </lineage>
</organism>
<reference evidence="2 3" key="1">
    <citation type="submission" date="2018-09" db="EMBL/GenBank/DDBJ databases">
        <title>Paenibacillus aracenensis nov. sp. isolated from a cave in southern Spain.</title>
        <authorList>
            <person name="Jurado V."/>
            <person name="Gutierrez-Patricio S."/>
            <person name="Gonzalez-Pimentel J.L."/>
            <person name="Miller A.Z."/>
            <person name="Laiz L."/>
            <person name="Saiz-Jimenez C."/>
        </authorList>
    </citation>
    <scope>NUCLEOTIDE SEQUENCE [LARGE SCALE GENOMIC DNA]</scope>
    <source>
        <strain evidence="2 3">DSM 22867</strain>
    </source>
</reference>
<dbReference type="SUPFAM" id="SSF50475">
    <property type="entry name" value="FMN-binding split barrel"/>
    <property type="match status" value="2"/>
</dbReference>
<dbReference type="Proteomes" id="UP000266482">
    <property type="component" value="Unassembled WGS sequence"/>
</dbReference>
<proteinExistence type="predicted"/>
<accession>A0A3A1VGQ5</accession>
<feature type="domain" description="Pyridoxamine 5'-phosphate oxidase N-terminal" evidence="1">
    <location>
        <begin position="36"/>
        <end position="147"/>
    </location>
</feature>
<dbReference type="Pfam" id="PF01243">
    <property type="entry name" value="PNPOx_N"/>
    <property type="match status" value="2"/>
</dbReference>
<evidence type="ECO:0000313" key="3">
    <source>
        <dbReference type="Proteomes" id="UP000266482"/>
    </source>
</evidence>
<keyword evidence="3" id="KW-1185">Reference proteome</keyword>
<sequence length="303" mass="33386">MSVYHSGELAVQRLAGAAAAAEQNGKGIRNTIPKGVAGFLSAQSLVIVATAAEGGSVWCSMLTGKAGFMVVLDEVTLTIASVPLPGDPLLANVSADREIGLLVIDLENRIRVRINGTASYNDGRLRIHVEQVYGNCPKYIQKRAMRSQHGFLRLEQTAQRSTLLSPEQIEWIRRSDTFFISSKSADGKADASHRGGSPGFIRTLDERTLDFPDYFGNSMFNTLGNIYSNPCAGMLFIDFDKGHTLQLTGQCEIIWDKEQIAQFPHAERLIRFEVSEVLYTEVQSNLHWEFVEYSPANPASSNN</sequence>
<evidence type="ECO:0000259" key="1">
    <source>
        <dbReference type="Pfam" id="PF01243"/>
    </source>
</evidence>
<dbReference type="OrthoDB" id="9796486at2"/>